<feature type="transmembrane region" description="Helical" evidence="9">
    <location>
        <begin position="312"/>
        <end position="335"/>
    </location>
</feature>
<evidence type="ECO:0000256" key="9">
    <source>
        <dbReference type="SAM" id="Phobius"/>
    </source>
</evidence>
<dbReference type="InterPro" id="IPR045263">
    <property type="entry name" value="GLUT"/>
</dbReference>
<dbReference type="OrthoDB" id="4540492at2759"/>
<dbReference type="InterPro" id="IPR005829">
    <property type="entry name" value="Sugar_transporter_CS"/>
</dbReference>
<organism evidence="11 12">
    <name type="scientific">Calocera viscosa (strain TUFC12733)</name>
    <dbReference type="NCBI Taxonomy" id="1330018"/>
    <lineage>
        <taxon>Eukaryota</taxon>
        <taxon>Fungi</taxon>
        <taxon>Dikarya</taxon>
        <taxon>Basidiomycota</taxon>
        <taxon>Agaricomycotina</taxon>
        <taxon>Dacrymycetes</taxon>
        <taxon>Dacrymycetales</taxon>
        <taxon>Dacrymycetaceae</taxon>
        <taxon>Calocera</taxon>
    </lineage>
</organism>
<evidence type="ECO:0000256" key="8">
    <source>
        <dbReference type="SAM" id="MobiDB-lite"/>
    </source>
</evidence>
<dbReference type="InterPro" id="IPR005828">
    <property type="entry name" value="MFS_sugar_transport-like"/>
</dbReference>
<dbReference type="PROSITE" id="PS00216">
    <property type="entry name" value="SUGAR_TRANSPORT_1"/>
    <property type="match status" value="1"/>
</dbReference>
<comment type="subcellular location">
    <subcellularLocation>
        <location evidence="1">Membrane</location>
        <topology evidence="1">Multi-pass membrane protein</topology>
    </subcellularLocation>
</comment>
<evidence type="ECO:0000256" key="1">
    <source>
        <dbReference type="ARBA" id="ARBA00004141"/>
    </source>
</evidence>
<evidence type="ECO:0000256" key="6">
    <source>
        <dbReference type="ARBA" id="ARBA00023136"/>
    </source>
</evidence>
<feature type="transmembrane region" description="Helical" evidence="9">
    <location>
        <begin position="439"/>
        <end position="457"/>
    </location>
</feature>
<dbReference type="InterPro" id="IPR020846">
    <property type="entry name" value="MFS_dom"/>
</dbReference>
<feature type="transmembrane region" description="Helical" evidence="9">
    <location>
        <begin position="92"/>
        <end position="112"/>
    </location>
</feature>
<dbReference type="Pfam" id="PF00083">
    <property type="entry name" value="Sugar_tr"/>
    <property type="match status" value="1"/>
</dbReference>
<dbReference type="Proteomes" id="UP000076738">
    <property type="component" value="Unassembled WGS sequence"/>
</dbReference>
<feature type="transmembrane region" description="Helical" evidence="9">
    <location>
        <begin position="279"/>
        <end position="300"/>
    </location>
</feature>
<dbReference type="EMBL" id="KV417272">
    <property type="protein sequence ID" value="KZO99551.1"/>
    <property type="molecule type" value="Genomic_DNA"/>
</dbReference>
<feature type="transmembrane region" description="Helical" evidence="9">
    <location>
        <begin position="368"/>
        <end position="393"/>
    </location>
</feature>
<dbReference type="AlphaFoldDB" id="A0A167Q9K5"/>
<feature type="transmembrane region" description="Helical" evidence="9">
    <location>
        <begin position="118"/>
        <end position="138"/>
    </location>
</feature>
<evidence type="ECO:0000256" key="4">
    <source>
        <dbReference type="ARBA" id="ARBA00022692"/>
    </source>
</evidence>
<proteinExistence type="inferred from homology"/>
<dbReference type="InterPro" id="IPR036259">
    <property type="entry name" value="MFS_trans_sf"/>
</dbReference>
<evidence type="ECO:0000259" key="10">
    <source>
        <dbReference type="PROSITE" id="PS50850"/>
    </source>
</evidence>
<dbReference type="Gene3D" id="1.20.1250.20">
    <property type="entry name" value="MFS general substrate transporter like domains"/>
    <property type="match status" value="1"/>
</dbReference>
<dbReference type="InterPro" id="IPR003663">
    <property type="entry name" value="Sugar/inositol_transpt"/>
</dbReference>
<feature type="transmembrane region" description="Helical" evidence="9">
    <location>
        <begin position="342"/>
        <end position="362"/>
    </location>
</feature>
<evidence type="ECO:0000256" key="2">
    <source>
        <dbReference type="ARBA" id="ARBA00010992"/>
    </source>
</evidence>
<dbReference type="PROSITE" id="PS50850">
    <property type="entry name" value="MFS"/>
    <property type="match status" value="1"/>
</dbReference>
<feature type="transmembrane region" description="Helical" evidence="9">
    <location>
        <begin position="59"/>
        <end position="80"/>
    </location>
</feature>
<dbReference type="PANTHER" id="PTHR23503:SF8">
    <property type="entry name" value="FACILITATED GLUCOSE TRANSPORTER PROTEIN 1"/>
    <property type="match status" value="1"/>
</dbReference>
<keyword evidence="3" id="KW-0813">Transport</keyword>
<name>A0A167Q9K5_CALVF</name>
<evidence type="ECO:0000256" key="5">
    <source>
        <dbReference type="ARBA" id="ARBA00022989"/>
    </source>
</evidence>
<dbReference type="STRING" id="1330018.A0A167Q9K5"/>
<dbReference type="GO" id="GO:0016020">
    <property type="term" value="C:membrane"/>
    <property type="evidence" value="ECO:0007669"/>
    <property type="project" value="UniProtKB-SubCell"/>
</dbReference>
<evidence type="ECO:0000256" key="7">
    <source>
        <dbReference type="ARBA" id="ARBA00049119"/>
    </source>
</evidence>
<protein>
    <submittedName>
        <fullName evidence="11">General substrate transporter</fullName>
    </submittedName>
</protein>
<dbReference type="PRINTS" id="PR00171">
    <property type="entry name" value="SUGRTRNSPORT"/>
</dbReference>
<keyword evidence="6 9" id="KW-0472">Membrane</keyword>
<keyword evidence="5 9" id="KW-1133">Transmembrane helix</keyword>
<sequence>MSWSYFGGIVLWTTVPAFEFGYHTSALNQLQDVMSCKDTVPSPGPFRLPSCIPMNDTTFGILTSALTLGGLIGSLCGGYYSDRLGRKGASVLSNALFLVGALAMSAAWWYPMLVFGRLLTGLASGIGLCVVPVMLSEISAPKVKGAMGTLNQLAIVLGILITQAIGLVLARQGLWRQVLVIAAGICVLHLFASPFIYDTPAWLEDHDHDKQAKRAAVLLWGEADPTIGDEEVPEPVPESEQQPLFEGEDAVDDVPTTPKRLKPATFTEIFTSPALRRPVIVTFLCFLAQQGSGINSVIYYSTNILGRLAPELSPYISLIIALINALMTFPPIFLIDRIGKRTILQSSIIGTVLFGILIAVGLNTGQAVVSAVGIVGFVATFAAGLGPVPYVIAAQIAPYHAVSTLTGLALSVSWILNFFVALGFLPLRNLLSLGRGLDGNVFLVFICILAFCGVSLSRL</sequence>
<keyword evidence="4 9" id="KW-0812">Transmembrane</keyword>
<gene>
    <name evidence="11" type="ORF">CALVIDRAFT_534530</name>
</gene>
<feature type="transmembrane region" description="Helical" evidence="9">
    <location>
        <begin position="175"/>
        <end position="197"/>
    </location>
</feature>
<evidence type="ECO:0000256" key="3">
    <source>
        <dbReference type="ARBA" id="ARBA00022448"/>
    </source>
</evidence>
<reference evidence="11 12" key="1">
    <citation type="journal article" date="2016" name="Mol. Biol. Evol.">
        <title>Comparative Genomics of Early-Diverging Mushroom-Forming Fungi Provides Insights into the Origins of Lignocellulose Decay Capabilities.</title>
        <authorList>
            <person name="Nagy L.G."/>
            <person name="Riley R."/>
            <person name="Tritt A."/>
            <person name="Adam C."/>
            <person name="Daum C."/>
            <person name="Floudas D."/>
            <person name="Sun H."/>
            <person name="Yadav J.S."/>
            <person name="Pangilinan J."/>
            <person name="Larsson K.H."/>
            <person name="Matsuura K."/>
            <person name="Barry K."/>
            <person name="Labutti K."/>
            <person name="Kuo R."/>
            <person name="Ohm R.A."/>
            <person name="Bhattacharya S.S."/>
            <person name="Shirouzu T."/>
            <person name="Yoshinaga Y."/>
            <person name="Martin F.M."/>
            <person name="Grigoriev I.V."/>
            <person name="Hibbett D.S."/>
        </authorList>
    </citation>
    <scope>NUCLEOTIDE SEQUENCE [LARGE SCALE GENOMIC DNA]</scope>
    <source>
        <strain evidence="11 12">TUFC12733</strain>
    </source>
</reference>
<feature type="transmembrane region" description="Helical" evidence="9">
    <location>
        <begin position="150"/>
        <end position="169"/>
    </location>
</feature>
<comment type="similarity">
    <text evidence="2">Belongs to the major facilitator superfamily. Sugar transporter (TC 2.A.1.1) family.</text>
</comment>
<evidence type="ECO:0000313" key="12">
    <source>
        <dbReference type="Proteomes" id="UP000076738"/>
    </source>
</evidence>
<dbReference type="PANTHER" id="PTHR23503">
    <property type="entry name" value="SOLUTE CARRIER FAMILY 2"/>
    <property type="match status" value="1"/>
</dbReference>
<feature type="region of interest" description="Disordered" evidence="8">
    <location>
        <begin position="229"/>
        <end position="257"/>
    </location>
</feature>
<feature type="transmembrane region" description="Helical" evidence="9">
    <location>
        <begin position="405"/>
        <end position="427"/>
    </location>
</feature>
<accession>A0A167Q9K5</accession>
<evidence type="ECO:0000313" key="11">
    <source>
        <dbReference type="EMBL" id="KZO99551.1"/>
    </source>
</evidence>
<comment type="catalytic activity">
    <reaction evidence="7">
        <text>myo-inositol(out) + H(+)(out) = myo-inositol(in) + H(+)(in)</text>
        <dbReference type="Rhea" id="RHEA:60364"/>
        <dbReference type="ChEBI" id="CHEBI:15378"/>
        <dbReference type="ChEBI" id="CHEBI:17268"/>
    </reaction>
</comment>
<dbReference type="GO" id="GO:0015149">
    <property type="term" value="F:hexose transmembrane transporter activity"/>
    <property type="evidence" value="ECO:0007669"/>
    <property type="project" value="TreeGrafter"/>
</dbReference>
<keyword evidence="12" id="KW-1185">Reference proteome</keyword>
<dbReference type="SUPFAM" id="SSF103473">
    <property type="entry name" value="MFS general substrate transporter"/>
    <property type="match status" value="1"/>
</dbReference>
<feature type="domain" description="Major facilitator superfamily (MFS) profile" evidence="10">
    <location>
        <begin position="9"/>
        <end position="459"/>
    </location>
</feature>